<organism evidence="1 2">
    <name type="scientific">Skermanella aerolata</name>
    <dbReference type="NCBI Taxonomy" id="393310"/>
    <lineage>
        <taxon>Bacteria</taxon>
        <taxon>Pseudomonadati</taxon>
        <taxon>Pseudomonadota</taxon>
        <taxon>Alphaproteobacteria</taxon>
        <taxon>Rhodospirillales</taxon>
        <taxon>Azospirillaceae</taxon>
        <taxon>Skermanella</taxon>
    </lineage>
</organism>
<sequence length="263" mass="29339">MLAAYVDGELDPAQLREIDRLLIADPQARYKVRRMRETTALLRAACAESHFQEVPDRLMQLVEKRPAPARTPWLHRMMAASVLLICLAGIDYTLDHHAWPVETAAAMNERTAMMDEIAAYHLVYARQTEHLAEVPAERREHIEAWLGSLLNRSLKVPDLSSQGLKFEGARLLAIDAYPVAQLLWSREHGDPVALCVTFGPTESKPLNIEHHRGLNVGVWDENGYTYVVVGALTEDGVRRIAAKVDTSVGVGEVPQQEGVLHEG</sequence>
<dbReference type="InterPro" id="IPR041916">
    <property type="entry name" value="Anti_sigma_zinc_sf"/>
</dbReference>
<keyword evidence="2" id="KW-1185">Reference proteome</keyword>
<dbReference type="AlphaFoldDB" id="A0A512DV48"/>
<name>A0A512DV48_9PROT</name>
<protein>
    <submittedName>
        <fullName evidence="1">Membrane protein</fullName>
    </submittedName>
</protein>
<gene>
    <name evidence="1" type="ORF">SAE02_44850</name>
</gene>
<accession>A0A512DV48</accession>
<comment type="caution">
    <text evidence="1">The sequence shown here is derived from an EMBL/GenBank/DDBJ whole genome shotgun (WGS) entry which is preliminary data.</text>
</comment>
<dbReference type="Gene3D" id="1.10.10.1320">
    <property type="entry name" value="Anti-sigma factor, zinc-finger domain"/>
    <property type="match status" value="1"/>
</dbReference>
<reference evidence="1 2" key="1">
    <citation type="submission" date="2019-07" db="EMBL/GenBank/DDBJ databases">
        <title>Whole genome shotgun sequence of Skermanella aerolata NBRC 106429.</title>
        <authorList>
            <person name="Hosoyama A."/>
            <person name="Uohara A."/>
            <person name="Ohji S."/>
            <person name="Ichikawa N."/>
        </authorList>
    </citation>
    <scope>NUCLEOTIDE SEQUENCE [LARGE SCALE GENOMIC DNA]</scope>
    <source>
        <strain evidence="1 2">NBRC 106429</strain>
    </source>
</reference>
<evidence type="ECO:0000313" key="2">
    <source>
        <dbReference type="Proteomes" id="UP000321523"/>
    </source>
</evidence>
<dbReference type="EMBL" id="BJYZ01000021">
    <property type="protein sequence ID" value="GEO40337.1"/>
    <property type="molecule type" value="Genomic_DNA"/>
</dbReference>
<evidence type="ECO:0000313" key="1">
    <source>
        <dbReference type="EMBL" id="GEO40337.1"/>
    </source>
</evidence>
<proteinExistence type="predicted"/>
<dbReference type="Proteomes" id="UP000321523">
    <property type="component" value="Unassembled WGS sequence"/>
</dbReference>